<evidence type="ECO:0000259" key="5">
    <source>
        <dbReference type="Pfam" id="PF00135"/>
    </source>
</evidence>
<keyword evidence="2 3" id="KW-0378">Hydrolase</keyword>
<accession>A0A0C3DA07</accession>
<dbReference type="EMBL" id="KN832870">
    <property type="protein sequence ID" value="KIN08154.1"/>
    <property type="molecule type" value="Genomic_DNA"/>
</dbReference>
<dbReference type="Pfam" id="PF00135">
    <property type="entry name" value="COesterase"/>
    <property type="match status" value="1"/>
</dbReference>
<dbReference type="ESTHER" id="9pezi-a0a0c3da07">
    <property type="family name" value="Fungal_carboxylesterase_lipase"/>
</dbReference>
<evidence type="ECO:0000313" key="7">
    <source>
        <dbReference type="Proteomes" id="UP000054321"/>
    </source>
</evidence>
<keyword evidence="7" id="KW-1185">Reference proteome</keyword>
<dbReference type="AlphaFoldDB" id="A0A0C3DA07"/>
<dbReference type="OrthoDB" id="408631at2759"/>
<dbReference type="SUPFAM" id="SSF53474">
    <property type="entry name" value="alpha/beta-Hydrolases"/>
    <property type="match status" value="1"/>
</dbReference>
<comment type="similarity">
    <text evidence="1 3">Belongs to the type-B carboxylesterase/lipase family.</text>
</comment>
<evidence type="ECO:0000256" key="3">
    <source>
        <dbReference type="RuleBase" id="RU361235"/>
    </source>
</evidence>
<feature type="region of interest" description="Disordered" evidence="4">
    <location>
        <begin position="1"/>
        <end position="23"/>
    </location>
</feature>
<evidence type="ECO:0000256" key="2">
    <source>
        <dbReference type="ARBA" id="ARBA00022801"/>
    </source>
</evidence>
<dbReference type="STRING" id="913774.A0A0C3DA07"/>
<dbReference type="InterPro" id="IPR050309">
    <property type="entry name" value="Type-B_Carboxylest/Lipase"/>
</dbReference>
<gene>
    <name evidence="6" type="ORF">OIDMADRAFT_187360</name>
</gene>
<reference evidence="6 7" key="1">
    <citation type="submission" date="2014-04" db="EMBL/GenBank/DDBJ databases">
        <authorList>
            <consortium name="DOE Joint Genome Institute"/>
            <person name="Kuo A."/>
            <person name="Martino E."/>
            <person name="Perotto S."/>
            <person name="Kohler A."/>
            <person name="Nagy L.G."/>
            <person name="Floudas D."/>
            <person name="Copeland A."/>
            <person name="Barry K.W."/>
            <person name="Cichocki N."/>
            <person name="Veneault-Fourrey C."/>
            <person name="LaButti K."/>
            <person name="Lindquist E.A."/>
            <person name="Lipzen A."/>
            <person name="Lundell T."/>
            <person name="Morin E."/>
            <person name="Murat C."/>
            <person name="Sun H."/>
            <person name="Tunlid A."/>
            <person name="Henrissat B."/>
            <person name="Grigoriev I.V."/>
            <person name="Hibbett D.S."/>
            <person name="Martin F."/>
            <person name="Nordberg H.P."/>
            <person name="Cantor M.N."/>
            <person name="Hua S.X."/>
        </authorList>
    </citation>
    <scope>NUCLEOTIDE SEQUENCE [LARGE SCALE GENOMIC DNA]</scope>
    <source>
        <strain evidence="6 7">Zn</strain>
    </source>
</reference>
<name>A0A0C3DA07_OIDMZ</name>
<proteinExistence type="inferred from homology"/>
<dbReference type="PROSITE" id="PS00122">
    <property type="entry name" value="CARBOXYLESTERASE_B_1"/>
    <property type="match status" value="1"/>
</dbReference>
<evidence type="ECO:0000256" key="4">
    <source>
        <dbReference type="SAM" id="MobiDB-lite"/>
    </source>
</evidence>
<dbReference type="InterPro" id="IPR002018">
    <property type="entry name" value="CarbesteraseB"/>
</dbReference>
<evidence type="ECO:0000313" key="6">
    <source>
        <dbReference type="EMBL" id="KIN08154.1"/>
    </source>
</evidence>
<organism evidence="6 7">
    <name type="scientific">Oidiodendron maius (strain Zn)</name>
    <dbReference type="NCBI Taxonomy" id="913774"/>
    <lineage>
        <taxon>Eukaryota</taxon>
        <taxon>Fungi</taxon>
        <taxon>Dikarya</taxon>
        <taxon>Ascomycota</taxon>
        <taxon>Pezizomycotina</taxon>
        <taxon>Leotiomycetes</taxon>
        <taxon>Leotiomycetes incertae sedis</taxon>
        <taxon>Myxotrichaceae</taxon>
        <taxon>Oidiodendron</taxon>
    </lineage>
</organism>
<evidence type="ECO:0000256" key="1">
    <source>
        <dbReference type="ARBA" id="ARBA00005964"/>
    </source>
</evidence>
<dbReference type="Proteomes" id="UP000054321">
    <property type="component" value="Unassembled WGS sequence"/>
</dbReference>
<dbReference type="PANTHER" id="PTHR11559">
    <property type="entry name" value="CARBOXYLESTERASE"/>
    <property type="match status" value="1"/>
</dbReference>
<dbReference type="HOGENOM" id="CLU_006586_10_7_1"/>
<protein>
    <recommendedName>
        <fullName evidence="3">Carboxylic ester hydrolase</fullName>
        <ecNumber evidence="3">3.1.1.-</ecNumber>
    </recommendedName>
</protein>
<dbReference type="Gene3D" id="3.40.50.1820">
    <property type="entry name" value="alpha/beta hydrolase"/>
    <property type="match status" value="1"/>
</dbReference>
<reference evidence="7" key="2">
    <citation type="submission" date="2015-01" db="EMBL/GenBank/DDBJ databases">
        <title>Evolutionary Origins and Diversification of the Mycorrhizal Mutualists.</title>
        <authorList>
            <consortium name="DOE Joint Genome Institute"/>
            <consortium name="Mycorrhizal Genomics Consortium"/>
            <person name="Kohler A."/>
            <person name="Kuo A."/>
            <person name="Nagy L.G."/>
            <person name="Floudas D."/>
            <person name="Copeland A."/>
            <person name="Barry K.W."/>
            <person name="Cichocki N."/>
            <person name="Veneault-Fourrey C."/>
            <person name="LaButti K."/>
            <person name="Lindquist E.A."/>
            <person name="Lipzen A."/>
            <person name="Lundell T."/>
            <person name="Morin E."/>
            <person name="Murat C."/>
            <person name="Riley R."/>
            <person name="Ohm R."/>
            <person name="Sun H."/>
            <person name="Tunlid A."/>
            <person name="Henrissat B."/>
            <person name="Grigoriev I.V."/>
            <person name="Hibbett D.S."/>
            <person name="Martin F."/>
        </authorList>
    </citation>
    <scope>NUCLEOTIDE SEQUENCE [LARGE SCALE GENOMIC DNA]</scope>
    <source>
        <strain evidence="7">Zn</strain>
    </source>
</reference>
<dbReference type="EC" id="3.1.1.-" evidence="3"/>
<sequence>MRYAAPPLGELRFKAPQDPPKSAKQMAHQHGALCHFTPSTKLDPTHNEDCLFIDVSAPANSTGPHPVYFFIQGGGLNTLSNANPDPQKLIQAADDNIVVVSFNYRVGPWGFLASKEVKAGGNLNAGLLDQRKALEWVQKYIHLFGGDPKHVTIDGDSAGAASVDLQLTAYGGRDDGLFHAAIGQSNSYGAQMTVEESQYQYDGLVERTGCSKAKDTLDCLRKLDVEVIAKNNINLVTPGAKSTPVFMYSNVVEGPGGFTEEYTYGAFAAGKFVKVPVMFGSVTNEGTIFTPSNLETVEDMNNFLKDNWVKLTTGQLKQIDDFYPQDKTKYPNKGAYWKTAATAYGEFRYNCPAVFMNKMVHNHTKGDANWHYQWDVVNENNEKSGFGVTHVAEVSSIWGGGTAQEQPLDPIIEGYWTSFVRSKDPNTYRKSGSPEWKVWGTTRSRLHFPNDPTKVGMVNIDPSQETRCDYYSVIGNLVGN</sequence>
<dbReference type="InParanoid" id="A0A0C3DA07"/>
<dbReference type="InterPro" id="IPR019826">
    <property type="entry name" value="Carboxylesterase_B_AS"/>
</dbReference>
<feature type="domain" description="Carboxylesterase type B" evidence="5">
    <location>
        <begin position="1"/>
        <end position="444"/>
    </location>
</feature>
<dbReference type="GO" id="GO:0016787">
    <property type="term" value="F:hydrolase activity"/>
    <property type="evidence" value="ECO:0007669"/>
    <property type="project" value="UniProtKB-KW"/>
</dbReference>
<dbReference type="InterPro" id="IPR029058">
    <property type="entry name" value="AB_hydrolase_fold"/>
</dbReference>